<feature type="region of interest" description="Disordered" evidence="1">
    <location>
        <begin position="26"/>
        <end position="154"/>
    </location>
</feature>
<feature type="signal peptide" evidence="2">
    <location>
        <begin position="1"/>
        <end position="23"/>
    </location>
</feature>
<feature type="compositionally biased region" description="Basic and acidic residues" evidence="1">
    <location>
        <begin position="105"/>
        <end position="116"/>
    </location>
</feature>
<protein>
    <recommendedName>
        <fullName evidence="5">Translation initiation factor IF-2</fullName>
    </recommendedName>
</protein>
<feature type="compositionally biased region" description="Pro residues" evidence="1">
    <location>
        <begin position="118"/>
        <end position="154"/>
    </location>
</feature>
<organism evidence="3 4">
    <name type="scientific">Oryzomicrobium terrae</name>
    <dbReference type="NCBI Taxonomy" id="1735038"/>
    <lineage>
        <taxon>Bacteria</taxon>
        <taxon>Pseudomonadati</taxon>
        <taxon>Pseudomonadota</taxon>
        <taxon>Betaproteobacteria</taxon>
        <taxon>Rhodocyclales</taxon>
        <taxon>Rhodocyclaceae</taxon>
        <taxon>Oryzomicrobium</taxon>
    </lineage>
</organism>
<name>A0A5C1EC87_9RHOO</name>
<sequence>MKPQLRILLAAGLLAAASGAAFAKGGGGPGGMGGPGGFGGGPLNGGNSAAHLSAQGIRNNNGPNAIDRDRGRARAADRRSAEGMAHFKAGQPHSRHHAHNGVRPRTGDVGRNRDSLRPPLPPGAPAPLAAPRPRLPASPPSPPAPPTPPLAPRP</sequence>
<feature type="compositionally biased region" description="Basic and acidic residues" evidence="1">
    <location>
        <begin position="66"/>
        <end position="81"/>
    </location>
</feature>
<feature type="chain" id="PRO_5023081925" description="Translation initiation factor IF-2" evidence="2">
    <location>
        <begin position="24"/>
        <end position="154"/>
    </location>
</feature>
<keyword evidence="4" id="KW-1185">Reference proteome</keyword>
<evidence type="ECO:0008006" key="5">
    <source>
        <dbReference type="Google" id="ProtNLM"/>
    </source>
</evidence>
<evidence type="ECO:0000256" key="2">
    <source>
        <dbReference type="SAM" id="SignalP"/>
    </source>
</evidence>
<evidence type="ECO:0000313" key="3">
    <source>
        <dbReference type="EMBL" id="QEL66476.1"/>
    </source>
</evidence>
<proteinExistence type="predicted"/>
<reference evidence="3 4" key="1">
    <citation type="submission" date="2017-07" db="EMBL/GenBank/DDBJ databases">
        <title>Complete genome sequence of Oryzomicrobium terrae TPP412.</title>
        <authorList>
            <person name="Chiu L.-W."/>
            <person name="Lo K.-J."/>
            <person name="Tsai Y.-M."/>
            <person name="Lin S.-S."/>
            <person name="Kuo C.-H."/>
            <person name="Liu C.-T."/>
        </authorList>
    </citation>
    <scope>NUCLEOTIDE SEQUENCE [LARGE SCALE GENOMIC DNA]</scope>
    <source>
        <strain evidence="3 4">TPP412</strain>
    </source>
</reference>
<dbReference type="EMBL" id="CP022579">
    <property type="protein sequence ID" value="QEL66476.1"/>
    <property type="molecule type" value="Genomic_DNA"/>
</dbReference>
<accession>A0A5C1EC87</accession>
<dbReference type="AlphaFoldDB" id="A0A5C1EC87"/>
<dbReference type="Proteomes" id="UP000323671">
    <property type="component" value="Chromosome"/>
</dbReference>
<feature type="compositionally biased region" description="Gly residues" evidence="1">
    <location>
        <begin position="26"/>
        <end position="44"/>
    </location>
</feature>
<evidence type="ECO:0000313" key="4">
    <source>
        <dbReference type="Proteomes" id="UP000323671"/>
    </source>
</evidence>
<gene>
    <name evidence="3" type="ORF">OTERR_30000</name>
</gene>
<feature type="compositionally biased region" description="Basic residues" evidence="1">
    <location>
        <begin position="93"/>
        <end position="102"/>
    </location>
</feature>
<dbReference type="RefSeq" id="WP_149426302.1">
    <property type="nucleotide sequence ID" value="NZ_CP022579.1"/>
</dbReference>
<evidence type="ECO:0000256" key="1">
    <source>
        <dbReference type="SAM" id="MobiDB-lite"/>
    </source>
</evidence>
<dbReference type="KEGG" id="otr:OTERR_30000"/>
<keyword evidence="2" id="KW-0732">Signal</keyword>